<comment type="subcellular location">
    <subcellularLocation>
        <location evidence="1">Cell membrane</location>
        <topology evidence="1">Multi-pass membrane protein</topology>
    </subcellularLocation>
</comment>
<keyword evidence="9" id="KW-1185">Reference proteome</keyword>
<dbReference type="PANTHER" id="PTHR30482">
    <property type="entry name" value="HIGH-AFFINITY BRANCHED-CHAIN AMINO ACID TRANSPORT SYSTEM PERMEASE"/>
    <property type="match status" value="1"/>
</dbReference>
<evidence type="ECO:0000256" key="4">
    <source>
        <dbReference type="ARBA" id="ARBA00022989"/>
    </source>
</evidence>
<keyword evidence="3 7" id="KW-0812">Transmembrane</keyword>
<evidence type="ECO:0000256" key="6">
    <source>
        <dbReference type="SAM" id="MobiDB-lite"/>
    </source>
</evidence>
<evidence type="ECO:0000256" key="5">
    <source>
        <dbReference type="ARBA" id="ARBA00023136"/>
    </source>
</evidence>
<reference evidence="9" key="1">
    <citation type="journal article" date="2019" name="Int. J. Syst. Evol. Microbiol.">
        <title>The Global Catalogue of Microorganisms (GCM) 10K type strain sequencing project: providing services to taxonomists for standard genome sequencing and annotation.</title>
        <authorList>
            <consortium name="The Broad Institute Genomics Platform"/>
            <consortium name="The Broad Institute Genome Sequencing Center for Infectious Disease"/>
            <person name="Wu L."/>
            <person name="Ma J."/>
        </authorList>
    </citation>
    <scope>NUCLEOTIDE SEQUENCE [LARGE SCALE GENOMIC DNA]</scope>
    <source>
        <strain evidence="9">NBRC 108725</strain>
    </source>
</reference>
<organism evidence="8 9">
    <name type="scientific">Naasia aerilata</name>
    <dbReference type="NCBI Taxonomy" id="1162966"/>
    <lineage>
        <taxon>Bacteria</taxon>
        <taxon>Bacillati</taxon>
        <taxon>Actinomycetota</taxon>
        <taxon>Actinomycetes</taxon>
        <taxon>Micrococcales</taxon>
        <taxon>Microbacteriaceae</taxon>
        <taxon>Naasia</taxon>
    </lineage>
</organism>
<accession>A0ABM8GD53</accession>
<feature type="region of interest" description="Disordered" evidence="6">
    <location>
        <begin position="100"/>
        <end position="120"/>
    </location>
</feature>
<dbReference type="PANTHER" id="PTHR30482:SF10">
    <property type="entry name" value="HIGH-AFFINITY BRANCHED-CHAIN AMINO ACID TRANSPORT PROTEIN BRAE"/>
    <property type="match status" value="1"/>
</dbReference>
<evidence type="ECO:0000256" key="2">
    <source>
        <dbReference type="ARBA" id="ARBA00022475"/>
    </source>
</evidence>
<dbReference type="InterPro" id="IPR001851">
    <property type="entry name" value="ABC_transp_permease"/>
</dbReference>
<evidence type="ECO:0008006" key="10">
    <source>
        <dbReference type="Google" id="ProtNLM"/>
    </source>
</evidence>
<proteinExistence type="predicted"/>
<dbReference type="Pfam" id="PF02653">
    <property type="entry name" value="BPD_transp_2"/>
    <property type="match status" value="1"/>
</dbReference>
<dbReference type="EMBL" id="AP027731">
    <property type="protein sequence ID" value="BDZ46199.1"/>
    <property type="molecule type" value="Genomic_DNA"/>
</dbReference>
<name>A0ABM8GD53_9MICO</name>
<dbReference type="Proteomes" id="UP001321498">
    <property type="component" value="Chromosome"/>
</dbReference>
<feature type="transmembrane region" description="Helical" evidence="7">
    <location>
        <begin position="73"/>
        <end position="94"/>
    </location>
</feature>
<evidence type="ECO:0000313" key="8">
    <source>
        <dbReference type="EMBL" id="BDZ46199.1"/>
    </source>
</evidence>
<sequence length="120" mass="12376">MFGGGAGFLYVVALQYTSSETLSFAHSIELVIAVIVGGAGSIVGSILGGLFYVLVPQITNSINPAATTIVEGVVILLVLFLLPGGLASLPRVLARLARRRRGGHNVGSSTAEPALEETKK</sequence>
<keyword evidence="2" id="KW-1003">Cell membrane</keyword>
<gene>
    <name evidence="8" type="ORF">GCM10025866_21080</name>
</gene>
<keyword evidence="4 7" id="KW-1133">Transmembrane helix</keyword>
<evidence type="ECO:0000256" key="7">
    <source>
        <dbReference type="SAM" id="Phobius"/>
    </source>
</evidence>
<evidence type="ECO:0000256" key="1">
    <source>
        <dbReference type="ARBA" id="ARBA00004651"/>
    </source>
</evidence>
<dbReference type="InterPro" id="IPR043428">
    <property type="entry name" value="LivM-like"/>
</dbReference>
<evidence type="ECO:0000313" key="9">
    <source>
        <dbReference type="Proteomes" id="UP001321498"/>
    </source>
</evidence>
<feature type="transmembrane region" description="Helical" evidence="7">
    <location>
        <begin position="30"/>
        <end position="53"/>
    </location>
</feature>
<evidence type="ECO:0000256" key="3">
    <source>
        <dbReference type="ARBA" id="ARBA00022692"/>
    </source>
</evidence>
<protein>
    <recommendedName>
        <fullName evidence="10">Branched-chain amino acid ABC transporter permease</fullName>
    </recommendedName>
</protein>
<keyword evidence="5 7" id="KW-0472">Membrane</keyword>